<dbReference type="AlphaFoldDB" id="A0A512DAS3"/>
<dbReference type="InterPro" id="IPR029044">
    <property type="entry name" value="Nucleotide-diphossugar_trans"/>
</dbReference>
<dbReference type="SUPFAM" id="SSF53448">
    <property type="entry name" value="Nucleotide-diphospho-sugar transferases"/>
    <property type="match status" value="1"/>
</dbReference>
<evidence type="ECO:0000259" key="6">
    <source>
        <dbReference type="Pfam" id="PF00535"/>
    </source>
</evidence>
<feature type="transmembrane region" description="Helical" evidence="5">
    <location>
        <begin position="61"/>
        <end position="81"/>
    </location>
</feature>
<dbReference type="GO" id="GO:0016757">
    <property type="term" value="F:glycosyltransferase activity"/>
    <property type="evidence" value="ECO:0007669"/>
    <property type="project" value="UniProtKB-KW"/>
</dbReference>
<accession>A0A512DAS3</accession>
<evidence type="ECO:0000256" key="3">
    <source>
        <dbReference type="ARBA" id="ARBA00022679"/>
    </source>
</evidence>
<feature type="transmembrane region" description="Helical" evidence="5">
    <location>
        <begin position="425"/>
        <end position="445"/>
    </location>
</feature>
<keyword evidence="2" id="KW-0328">Glycosyltransferase</keyword>
<dbReference type="Gene3D" id="3.90.550.10">
    <property type="entry name" value="Spore Coat Polysaccharide Biosynthesis Protein SpsA, Chain A"/>
    <property type="match status" value="1"/>
</dbReference>
<sequence length="537" mass="57916">MQHDGPGGVAAPERGEHTARPRTTERIPDPRPPEDPVARDESHAEAGPPARPARTPWLQRAVGLVVLGLAGAAATLLWVTVGAGIPEREASPVHATVLGLWDVLYDTQVPTPRVMLAAVALAVLLAAGVALLEKRIADRSRRSATLRVPLAPKNVMASNRGVYAGPVTVTVLVPAHDEEASLPATIRSLQAQSHRPERIVVVADNCTDGTVAVALAAGVEVIESVGNTHKKAGALNQALRRILPDQGDNDVVMIMDADTRLDDGFLEAAVARMTSDRALLAVGGLFYGEEGAGLIGQFQRNEYIRYSRELRRRRGRVYVLTGTASLFRPIALRTVAQSRGTALPGTPGDVYDTAALTEDNELTLALKSLGALMISPSECTVVTEVMPTWRTLWAQRLRWQRGALENLGAYGVTPQTFRYWAQQLGIGYGVIALGSYFTLMALALATTDHWVWFPFWMGLGLVFAVERVVTVWRGGWRARLLALLVVPELLFDAFLDAVYVKGIIDISVGRQATWKHVVHTAPAAAGQARLGEPVGAR</sequence>
<evidence type="ECO:0000256" key="5">
    <source>
        <dbReference type="SAM" id="Phobius"/>
    </source>
</evidence>
<protein>
    <recommendedName>
        <fullName evidence="6">Glycosyltransferase 2-like domain-containing protein</fullName>
    </recommendedName>
</protein>
<keyword evidence="5" id="KW-0472">Membrane</keyword>
<comment type="caution">
    <text evidence="7">The sequence shown here is derived from an EMBL/GenBank/DDBJ whole genome shotgun (WGS) entry which is preliminary data.</text>
</comment>
<name>A0A512DAS3_9CELL</name>
<dbReference type="PANTHER" id="PTHR43630:SF1">
    <property type="entry name" value="POLY-BETA-1,6-N-ACETYL-D-GLUCOSAMINE SYNTHASE"/>
    <property type="match status" value="1"/>
</dbReference>
<evidence type="ECO:0000256" key="4">
    <source>
        <dbReference type="SAM" id="MobiDB-lite"/>
    </source>
</evidence>
<comment type="similarity">
    <text evidence="1">Belongs to the glycosyltransferase 2 family.</text>
</comment>
<feature type="domain" description="Glycosyltransferase 2-like" evidence="6">
    <location>
        <begin position="170"/>
        <end position="332"/>
    </location>
</feature>
<feature type="transmembrane region" description="Helical" evidence="5">
    <location>
        <begin position="114"/>
        <end position="132"/>
    </location>
</feature>
<gene>
    <name evidence="7" type="ORF">CAE01nite_12120</name>
</gene>
<keyword evidence="3" id="KW-0808">Transferase</keyword>
<reference evidence="7 8" key="1">
    <citation type="submission" date="2019-07" db="EMBL/GenBank/DDBJ databases">
        <title>Whole genome shotgun sequence of Cellulomonas aerilata NBRC 106308.</title>
        <authorList>
            <person name="Hosoyama A."/>
            <person name="Uohara A."/>
            <person name="Ohji S."/>
            <person name="Ichikawa N."/>
        </authorList>
    </citation>
    <scope>NUCLEOTIDE SEQUENCE [LARGE SCALE GENOMIC DNA]</scope>
    <source>
        <strain evidence="7 8">NBRC 106308</strain>
    </source>
</reference>
<keyword evidence="8" id="KW-1185">Reference proteome</keyword>
<dbReference type="InterPro" id="IPR001173">
    <property type="entry name" value="Glyco_trans_2-like"/>
</dbReference>
<dbReference type="PANTHER" id="PTHR43630">
    <property type="entry name" value="POLY-BETA-1,6-N-ACETYL-D-GLUCOSAMINE SYNTHASE"/>
    <property type="match status" value="1"/>
</dbReference>
<dbReference type="Pfam" id="PF00535">
    <property type="entry name" value="Glycos_transf_2"/>
    <property type="match status" value="1"/>
</dbReference>
<evidence type="ECO:0000256" key="1">
    <source>
        <dbReference type="ARBA" id="ARBA00006739"/>
    </source>
</evidence>
<organism evidence="7 8">
    <name type="scientific">Cellulomonas aerilata</name>
    <dbReference type="NCBI Taxonomy" id="515326"/>
    <lineage>
        <taxon>Bacteria</taxon>
        <taxon>Bacillati</taxon>
        <taxon>Actinomycetota</taxon>
        <taxon>Actinomycetes</taxon>
        <taxon>Micrococcales</taxon>
        <taxon>Cellulomonadaceae</taxon>
        <taxon>Cellulomonas</taxon>
    </lineage>
</organism>
<evidence type="ECO:0000313" key="7">
    <source>
        <dbReference type="EMBL" id="GEO33487.1"/>
    </source>
</evidence>
<dbReference type="RefSeq" id="WP_146901532.1">
    <property type="nucleotide sequence ID" value="NZ_BAAARM010000002.1"/>
</dbReference>
<dbReference type="OrthoDB" id="9797391at2"/>
<dbReference type="EMBL" id="BJYY01000010">
    <property type="protein sequence ID" value="GEO33487.1"/>
    <property type="molecule type" value="Genomic_DNA"/>
</dbReference>
<proteinExistence type="inferred from homology"/>
<feature type="transmembrane region" description="Helical" evidence="5">
    <location>
        <begin position="451"/>
        <end position="469"/>
    </location>
</feature>
<dbReference type="CDD" id="cd06423">
    <property type="entry name" value="CESA_like"/>
    <property type="match status" value="1"/>
</dbReference>
<evidence type="ECO:0000313" key="8">
    <source>
        <dbReference type="Proteomes" id="UP000321181"/>
    </source>
</evidence>
<feature type="compositionally biased region" description="Basic and acidic residues" evidence="4">
    <location>
        <begin position="13"/>
        <end position="44"/>
    </location>
</feature>
<feature type="region of interest" description="Disordered" evidence="4">
    <location>
        <begin position="1"/>
        <end position="54"/>
    </location>
</feature>
<dbReference type="Proteomes" id="UP000321181">
    <property type="component" value="Unassembled WGS sequence"/>
</dbReference>
<keyword evidence="5" id="KW-1133">Transmembrane helix</keyword>
<evidence type="ECO:0000256" key="2">
    <source>
        <dbReference type="ARBA" id="ARBA00022676"/>
    </source>
</evidence>
<keyword evidence="5" id="KW-0812">Transmembrane</keyword>